<evidence type="ECO:0000313" key="15">
    <source>
        <dbReference type="EMBL" id="KAL3502910.1"/>
    </source>
</evidence>
<keyword evidence="3" id="KW-0732">Signal</keyword>
<dbReference type="PROSITE" id="PS51892">
    <property type="entry name" value="SUBTILASE"/>
    <property type="match status" value="1"/>
</dbReference>
<dbReference type="EMBL" id="JBJUIK010000015">
    <property type="protein sequence ID" value="KAL3502910.1"/>
    <property type="molecule type" value="Genomic_DNA"/>
</dbReference>
<keyword evidence="6" id="KW-0325">Glycoprotein</keyword>
<dbReference type="CDD" id="cd02120">
    <property type="entry name" value="PA_subtilisin_like"/>
    <property type="match status" value="1"/>
</dbReference>
<evidence type="ECO:0008006" key="17">
    <source>
        <dbReference type="Google" id="ProtNLM"/>
    </source>
</evidence>
<evidence type="ECO:0000256" key="1">
    <source>
        <dbReference type="ARBA" id="ARBA00011073"/>
    </source>
</evidence>
<dbReference type="Pfam" id="PF00082">
    <property type="entry name" value="Peptidase_S8"/>
    <property type="match status" value="1"/>
</dbReference>
<dbReference type="InterPro" id="IPR015500">
    <property type="entry name" value="Peptidase_S8_subtilisin-rel"/>
</dbReference>
<gene>
    <name evidence="15" type="ORF">ACH5RR_037359</name>
</gene>
<feature type="active site" description="Charge relay system" evidence="7 8">
    <location>
        <position position="183"/>
    </location>
</feature>
<sequence>MYHNSMVSKDSGEGGKRGFPNSKQRDQTPIGDAMRIGASTICFLSLLLFALLTPTFAKKQSYVVYLGSHAREPGIEVSAVEYDRIRDSHYMLLGSCLGSKEKAQEAIFYSYTRHINGFAAVLDDAEVDQISKHPDVISVFLNKPRQLHTTRSWDFLGLEHDGQIQESWTKARFGEDAIIANLDTGVWPESKSFNDEGFGPIPPKWKGICQNGRDPTFKCNRKLIGARFFNKGFFSFLGSILNSTVFDSPRDKEGHGSHTLSTAGGNFVPGANLFGLANGTAKGGSPKARVATYKVCGPTMPFFGSCFDADILAGFDMAISDGVDVISVSLGGESAGNYYEDSIAIGSFHAVKHGIVVVCSAGNEGPAPATVSNVAPWQITVGASTMDRKIASYLNLGNNKSLVGESASDKRLPNNKYFPIVASTSVKAANASEEDASACMGGSLDPIKVKGKIVVCLRGLLGNLEKGVIVASAGAVGMVVANNVSDGNQVFTEAHVLPAVEISYTDGVALFAYISSTVNPTAYITPPSTLLGIKPAPVMATFSSRGPNPVIPEILKPDITAPGVNVIAAYTEAQGPTSEKFDTRRPSYYADSGTSMSCPHVSGVVGLLKTLHPNWSPAAIKSAIMTTARSKDNAREPITSGPHVKATPFSYGAGHIRPARAMDPGLVYDLTNQDYLTLLCSLGYNRTNIMLFTNSTFVCPKPISLVNFNYPSITVPSFNGSITVIRTVKNVGSSPAAYNSRVINPPGLSIDVHPKTLTFATTGEEKTFQATITTATKVGLARDYVFGTLIWSDGQHFVRSQIAVQASR</sequence>
<dbReference type="Pfam" id="PF17766">
    <property type="entry name" value="fn3_6"/>
    <property type="match status" value="1"/>
</dbReference>
<feature type="domain" description="Subtilisin-like protease fibronectin type-III" evidence="14">
    <location>
        <begin position="707"/>
        <end position="804"/>
    </location>
</feature>
<dbReference type="Proteomes" id="UP001630127">
    <property type="component" value="Unassembled WGS sequence"/>
</dbReference>
<dbReference type="InterPro" id="IPR010259">
    <property type="entry name" value="S8pro/Inhibitor_I9"/>
</dbReference>
<feature type="domain" description="Peptidase S8/S53" evidence="11">
    <location>
        <begin position="175"/>
        <end position="652"/>
    </location>
</feature>
<dbReference type="InterPro" id="IPR034197">
    <property type="entry name" value="Peptidases_S8_3"/>
</dbReference>
<evidence type="ECO:0000256" key="8">
    <source>
        <dbReference type="PROSITE-ProRule" id="PRU01240"/>
    </source>
</evidence>
<dbReference type="AlphaFoldDB" id="A0ABD2Y7C1"/>
<evidence type="ECO:0000256" key="6">
    <source>
        <dbReference type="ARBA" id="ARBA00023180"/>
    </source>
</evidence>
<evidence type="ECO:0000256" key="9">
    <source>
        <dbReference type="SAM" id="MobiDB-lite"/>
    </source>
</evidence>
<keyword evidence="4 8" id="KW-0378">Hydrolase</keyword>
<feature type="active site" description="Charge relay system" evidence="7 8">
    <location>
        <position position="255"/>
    </location>
</feature>
<feature type="domain" description="PA" evidence="12">
    <location>
        <begin position="428"/>
        <end position="510"/>
    </location>
</feature>
<dbReference type="Gene3D" id="3.50.30.30">
    <property type="match status" value="1"/>
</dbReference>
<dbReference type="InterPro" id="IPR000209">
    <property type="entry name" value="Peptidase_S8/S53_dom"/>
</dbReference>
<dbReference type="SUPFAM" id="SSF52743">
    <property type="entry name" value="Subtilisin-like"/>
    <property type="match status" value="1"/>
</dbReference>
<evidence type="ECO:0000256" key="3">
    <source>
        <dbReference type="ARBA" id="ARBA00022729"/>
    </source>
</evidence>
<dbReference type="GO" id="GO:0006508">
    <property type="term" value="P:proteolysis"/>
    <property type="evidence" value="ECO:0007669"/>
    <property type="project" value="UniProtKB-KW"/>
</dbReference>
<name>A0ABD2Y7C1_9GENT</name>
<dbReference type="CDD" id="cd04852">
    <property type="entry name" value="Peptidases_S8_3"/>
    <property type="match status" value="1"/>
</dbReference>
<feature type="domain" description="Inhibitor I9" evidence="13">
    <location>
        <begin position="61"/>
        <end position="148"/>
    </location>
</feature>
<protein>
    <recommendedName>
        <fullName evidence="17">Subtilisin-like protease</fullName>
    </recommendedName>
</protein>
<dbReference type="Gene3D" id="3.30.70.80">
    <property type="entry name" value="Peptidase S8 propeptide/proteinase inhibitor I9"/>
    <property type="match status" value="1"/>
</dbReference>
<evidence type="ECO:0000259" key="14">
    <source>
        <dbReference type="Pfam" id="PF17766"/>
    </source>
</evidence>
<dbReference type="InterPro" id="IPR041469">
    <property type="entry name" value="Subtilisin-like_FN3"/>
</dbReference>
<dbReference type="FunFam" id="2.60.40.2310:FF:000001">
    <property type="entry name" value="Subtilisin-like protease SBT1.5"/>
    <property type="match status" value="1"/>
</dbReference>
<evidence type="ECO:0000256" key="5">
    <source>
        <dbReference type="ARBA" id="ARBA00022825"/>
    </source>
</evidence>
<keyword evidence="16" id="KW-1185">Reference proteome</keyword>
<dbReference type="InterPro" id="IPR036852">
    <property type="entry name" value="Peptidase_S8/S53_dom_sf"/>
</dbReference>
<evidence type="ECO:0000313" key="16">
    <source>
        <dbReference type="Proteomes" id="UP001630127"/>
    </source>
</evidence>
<evidence type="ECO:0000256" key="2">
    <source>
        <dbReference type="ARBA" id="ARBA00022670"/>
    </source>
</evidence>
<proteinExistence type="inferred from homology"/>
<dbReference type="InterPro" id="IPR046450">
    <property type="entry name" value="PA_dom_sf"/>
</dbReference>
<dbReference type="InterPro" id="IPR003137">
    <property type="entry name" value="PA_domain"/>
</dbReference>
<evidence type="ECO:0000259" key="13">
    <source>
        <dbReference type="Pfam" id="PF05922"/>
    </source>
</evidence>
<keyword evidence="5 8" id="KW-0720">Serine protease</keyword>
<keyword evidence="10" id="KW-1133">Transmembrane helix</keyword>
<dbReference type="SUPFAM" id="SSF52025">
    <property type="entry name" value="PA domain"/>
    <property type="match status" value="1"/>
</dbReference>
<feature type="region of interest" description="Disordered" evidence="9">
    <location>
        <begin position="1"/>
        <end position="30"/>
    </location>
</feature>
<keyword evidence="10" id="KW-0472">Membrane</keyword>
<dbReference type="FunFam" id="3.30.70.80:FF:000002">
    <property type="entry name" value="Subtilisin-like protease SBT5.3"/>
    <property type="match status" value="1"/>
</dbReference>
<evidence type="ECO:0000256" key="10">
    <source>
        <dbReference type="SAM" id="Phobius"/>
    </source>
</evidence>
<feature type="transmembrane region" description="Helical" evidence="10">
    <location>
        <begin position="33"/>
        <end position="52"/>
    </location>
</feature>
<evidence type="ECO:0000259" key="12">
    <source>
        <dbReference type="Pfam" id="PF02225"/>
    </source>
</evidence>
<dbReference type="Pfam" id="PF02225">
    <property type="entry name" value="PA"/>
    <property type="match status" value="1"/>
</dbReference>
<dbReference type="PANTHER" id="PTHR10795">
    <property type="entry name" value="PROPROTEIN CONVERTASE SUBTILISIN/KEXIN"/>
    <property type="match status" value="1"/>
</dbReference>
<dbReference type="Pfam" id="PF05922">
    <property type="entry name" value="Inhibitor_I9"/>
    <property type="match status" value="1"/>
</dbReference>
<keyword evidence="10" id="KW-0812">Transmembrane</keyword>
<dbReference type="GO" id="GO:0004252">
    <property type="term" value="F:serine-type endopeptidase activity"/>
    <property type="evidence" value="ECO:0007669"/>
    <property type="project" value="UniProtKB-UniRule"/>
</dbReference>
<dbReference type="Gene3D" id="2.60.40.2310">
    <property type="match status" value="1"/>
</dbReference>
<organism evidence="15 16">
    <name type="scientific">Cinchona calisaya</name>
    <dbReference type="NCBI Taxonomy" id="153742"/>
    <lineage>
        <taxon>Eukaryota</taxon>
        <taxon>Viridiplantae</taxon>
        <taxon>Streptophyta</taxon>
        <taxon>Embryophyta</taxon>
        <taxon>Tracheophyta</taxon>
        <taxon>Spermatophyta</taxon>
        <taxon>Magnoliopsida</taxon>
        <taxon>eudicotyledons</taxon>
        <taxon>Gunneridae</taxon>
        <taxon>Pentapetalae</taxon>
        <taxon>asterids</taxon>
        <taxon>lamiids</taxon>
        <taxon>Gentianales</taxon>
        <taxon>Rubiaceae</taxon>
        <taxon>Cinchonoideae</taxon>
        <taxon>Cinchoneae</taxon>
        <taxon>Cinchona</taxon>
    </lineage>
</organism>
<evidence type="ECO:0000256" key="7">
    <source>
        <dbReference type="PIRSR" id="PIRSR615500-1"/>
    </source>
</evidence>
<dbReference type="PROSITE" id="PS00138">
    <property type="entry name" value="SUBTILASE_SER"/>
    <property type="match status" value="1"/>
</dbReference>
<comment type="caution">
    <text evidence="15">The sequence shown here is derived from an EMBL/GenBank/DDBJ whole genome shotgun (WGS) entry which is preliminary data.</text>
</comment>
<dbReference type="InterPro" id="IPR037045">
    <property type="entry name" value="S8pro/Inhibitor_I9_sf"/>
</dbReference>
<dbReference type="PRINTS" id="PR00723">
    <property type="entry name" value="SUBTILISIN"/>
</dbReference>
<dbReference type="FunFam" id="3.40.50.200:FF:000006">
    <property type="entry name" value="Subtilisin-like protease SBT1.5"/>
    <property type="match status" value="1"/>
</dbReference>
<evidence type="ECO:0000259" key="11">
    <source>
        <dbReference type="Pfam" id="PF00082"/>
    </source>
</evidence>
<comment type="similarity">
    <text evidence="1 8">Belongs to the peptidase S8 family.</text>
</comment>
<evidence type="ECO:0000256" key="4">
    <source>
        <dbReference type="ARBA" id="ARBA00022801"/>
    </source>
</evidence>
<dbReference type="Gene3D" id="3.40.50.200">
    <property type="entry name" value="Peptidase S8/S53 domain"/>
    <property type="match status" value="1"/>
</dbReference>
<accession>A0ABD2Y7C1</accession>
<reference evidence="15 16" key="1">
    <citation type="submission" date="2024-11" db="EMBL/GenBank/DDBJ databases">
        <title>A near-complete genome assembly of Cinchona calisaya.</title>
        <authorList>
            <person name="Lian D.C."/>
            <person name="Zhao X.W."/>
            <person name="Wei L."/>
        </authorList>
    </citation>
    <scope>NUCLEOTIDE SEQUENCE [LARGE SCALE GENOMIC DNA]</scope>
    <source>
        <tissue evidence="15">Nenye</tissue>
    </source>
</reference>
<dbReference type="InterPro" id="IPR023828">
    <property type="entry name" value="Peptidase_S8_Ser-AS"/>
</dbReference>
<feature type="active site" description="Charge relay system" evidence="7 8">
    <location>
        <position position="595"/>
    </location>
</feature>
<dbReference type="InterPro" id="IPR045051">
    <property type="entry name" value="SBT"/>
</dbReference>
<dbReference type="FunFam" id="3.50.30.30:FF:000005">
    <property type="entry name" value="subtilisin-like protease SBT1.5"/>
    <property type="match status" value="1"/>
</dbReference>
<keyword evidence="2 8" id="KW-0645">Protease</keyword>